<sequence>MAMIAIKARKFEKNAFISAEPTIPADQVIAAEASVLAVDGIPADSESAMMSLPSK</sequence>
<feature type="non-terminal residue" evidence="1">
    <location>
        <position position="55"/>
    </location>
</feature>
<proteinExistence type="predicted"/>
<name>A0A699VJG9_TANCI</name>
<gene>
    <name evidence="1" type="ORF">Tci_906432</name>
</gene>
<reference evidence="1" key="1">
    <citation type="journal article" date="2019" name="Sci. Rep.">
        <title>Draft genome of Tanacetum cinerariifolium, the natural source of mosquito coil.</title>
        <authorList>
            <person name="Yamashiro T."/>
            <person name="Shiraishi A."/>
            <person name="Satake H."/>
            <person name="Nakayama K."/>
        </authorList>
    </citation>
    <scope>NUCLEOTIDE SEQUENCE</scope>
</reference>
<dbReference type="EMBL" id="BKCJ011447112">
    <property type="protein sequence ID" value="GFD34463.1"/>
    <property type="molecule type" value="Genomic_DNA"/>
</dbReference>
<comment type="caution">
    <text evidence="1">The sequence shown here is derived from an EMBL/GenBank/DDBJ whole genome shotgun (WGS) entry which is preliminary data.</text>
</comment>
<organism evidence="1">
    <name type="scientific">Tanacetum cinerariifolium</name>
    <name type="common">Dalmatian daisy</name>
    <name type="synonym">Chrysanthemum cinerariifolium</name>
    <dbReference type="NCBI Taxonomy" id="118510"/>
    <lineage>
        <taxon>Eukaryota</taxon>
        <taxon>Viridiplantae</taxon>
        <taxon>Streptophyta</taxon>
        <taxon>Embryophyta</taxon>
        <taxon>Tracheophyta</taxon>
        <taxon>Spermatophyta</taxon>
        <taxon>Magnoliopsida</taxon>
        <taxon>eudicotyledons</taxon>
        <taxon>Gunneridae</taxon>
        <taxon>Pentapetalae</taxon>
        <taxon>asterids</taxon>
        <taxon>campanulids</taxon>
        <taxon>Asterales</taxon>
        <taxon>Asteraceae</taxon>
        <taxon>Asteroideae</taxon>
        <taxon>Anthemideae</taxon>
        <taxon>Anthemidinae</taxon>
        <taxon>Tanacetum</taxon>
    </lineage>
</organism>
<accession>A0A699VJG9</accession>
<evidence type="ECO:0000313" key="1">
    <source>
        <dbReference type="EMBL" id="GFD34463.1"/>
    </source>
</evidence>
<dbReference type="AlphaFoldDB" id="A0A699VJG9"/>
<protein>
    <submittedName>
        <fullName evidence="1">Uncharacterized protein</fullName>
    </submittedName>
</protein>